<dbReference type="OrthoDB" id="10253878at2759"/>
<gene>
    <name evidence="2" type="ORF">Poli38472_002369</name>
</gene>
<evidence type="ECO:0000313" key="2">
    <source>
        <dbReference type="EMBL" id="TMW63428.1"/>
    </source>
</evidence>
<dbReference type="AlphaFoldDB" id="A0A8K1CJ70"/>
<reference evidence="2" key="1">
    <citation type="submission" date="2019-03" db="EMBL/GenBank/DDBJ databases">
        <title>Long read genome sequence of the mycoparasitic Pythium oligandrum ATCC 38472 isolated from sugarbeet rhizosphere.</title>
        <authorList>
            <person name="Gaulin E."/>
        </authorList>
    </citation>
    <scope>NUCLEOTIDE SEQUENCE</scope>
    <source>
        <strain evidence="2">ATCC 38472_TT</strain>
    </source>
</reference>
<dbReference type="PANTHER" id="PTHR21021">
    <property type="entry name" value="GAF/PUTATIVE CYTOSKELETAL PROTEIN"/>
    <property type="match status" value="1"/>
</dbReference>
<evidence type="ECO:0000256" key="1">
    <source>
        <dbReference type="ARBA" id="ARBA00006658"/>
    </source>
</evidence>
<organism evidence="2 3">
    <name type="scientific">Pythium oligandrum</name>
    <name type="common">Mycoparasitic fungus</name>
    <dbReference type="NCBI Taxonomy" id="41045"/>
    <lineage>
        <taxon>Eukaryota</taxon>
        <taxon>Sar</taxon>
        <taxon>Stramenopiles</taxon>
        <taxon>Oomycota</taxon>
        <taxon>Peronosporomycetes</taxon>
        <taxon>Pythiales</taxon>
        <taxon>Pythiaceae</taxon>
        <taxon>Pythium</taxon>
    </lineage>
</organism>
<dbReference type="Pfam" id="PF04176">
    <property type="entry name" value="TIP41"/>
    <property type="match status" value="1"/>
</dbReference>
<comment type="caution">
    <text evidence="2">The sequence shown here is derived from an EMBL/GenBank/DDBJ whole genome shotgun (WGS) entry which is preliminary data.</text>
</comment>
<dbReference type="EMBL" id="SPLM01000072">
    <property type="protein sequence ID" value="TMW63428.1"/>
    <property type="molecule type" value="Genomic_DNA"/>
</dbReference>
<dbReference type="InterPro" id="IPR007303">
    <property type="entry name" value="TIP41-like"/>
</dbReference>
<protein>
    <recommendedName>
        <fullName evidence="4">TIP41-like protein</fullName>
    </recommendedName>
</protein>
<accession>A0A8K1CJ70</accession>
<name>A0A8K1CJ70_PYTOL</name>
<dbReference type="InterPro" id="IPR051330">
    <property type="entry name" value="Phosphatase_reg/MetRdx"/>
</dbReference>
<dbReference type="GO" id="GO:0005829">
    <property type="term" value="C:cytosol"/>
    <property type="evidence" value="ECO:0007669"/>
    <property type="project" value="TreeGrafter"/>
</dbReference>
<dbReference type="GO" id="GO:0031929">
    <property type="term" value="P:TOR signaling"/>
    <property type="evidence" value="ECO:0007669"/>
    <property type="project" value="TreeGrafter"/>
</dbReference>
<dbReference type="PANTHER" id="PTHR21021:SF16">
    <property type="entry name" value="TIP41-LIKE PROTEIN"/>
    <property type="match status" value="1"/>
</dbReference>
<keyword evidence="3" id="KW-1185">Reference proteome</keyword>
<comment type="similarity">
    <text evidence="1">Belongs to the TIP41 family.</text>
</comment>
<evidence type="ECO:0000313" key="3">
    <source>
        <dbReference type="Proteomes" id="UP000794436"/>
    </source>
</evidence>
<proteinExistence type="inferred from homology"/>
<dbReference type="Proteomes" id="UP000794436">
    <property type="component" value="Unassembled WGS sequence"/>
</dbReference>
<evidence type="ECO:0008006" key="4">
    <source>
        <dbReference type="Google" id="ProtNLM"/>
    </source>
</evidence>
<sequence>MTPATAVRKDAELAGWRFVSVNDGAMSSDDRAAFASALRLGASVPLPEMVFAHSSLVIERLSQNFVIRFDVVSALEQWADAKAQHWDHTNYDFTYSSDYCGSVHRTSATEHGAISVVETSESLPLEKLLQRVEIMYYDRVLLFEDDVRDLGEIFLEVKTRAMDFGFLVLCRYYCRIDGKTVRLVDTRYYHEFGQDFVWRDQEHREATIAELRQSQPYDPMHQLDLSADAIYISLKPAHVKTEKIFL</sequence>